<feature type="compositionally biased region" description="Basic and acidic residues" evidence="4">
    <location>
        <begin position="175"/>
        <end position="190"/>
    </location>
</feature>
<dbReference type="InterPro" id="IPR018062">
    <property type="entry name" value="HTH_AraC-typ_CS"/>
</dbReference>
<dbReference type="RefSeq" id="WP_131901780.1">
    <property type="nucleotide sequence ID" value="NZ_SMKU01000312.1"/>
</dbReference>
<keyword evidence="2" id="KW-0238">DNA-binding</keyword>
<evidence type="ECO:0000313" key="6">
    <source>
        <dbReference type="EMBL" id="TDD69983.1"/>
    </source>
</evidence>
<proteinExistence type="predicted"/>
<dbReference type="InterPro" id="IPR018060">
    <property type="entry name" value="HTH_AraC"/>
</dbReference>
<organism evidence="6 7">
    <name type="scientific">Actinomadura rubrisoli</name>
    <dbReference type="NCBI Taxonomy" id="2530368"/>
    <lineage>
        <taxon>Bacteria</taxon>
        <taxon>Bacillati</taxon>
        <taxon>Actinomycetota</taxon>
        <taxon>Actinomycetes</taxon>
        <taxon>Streptosporangiales</taxon>
        <taxon>Thermomonosporaceae</taxon>
        <taxon>Actinomadura</taxon>
    </lineage>
</organism>
<dbReference type="SUPFAM" id="SSF46689">
    <property type="entry name" value="Homeodomain-like"/>
    <property type="match status" value="2"/>
</dbReference>
<dbReference type="Pfam" id="PF12833">
    <property type="entry name" value="HTH_18"/>
    <property type="match status" value="1"/>
</dbReference>
<sequence length="190" mass="20962">MGTAPPTRPSTLDTALLRQLRLAKDAMDREWAEPLDVAAVAARAGYSRYHFVRLFRGVYGETPGRYLARRRIERAQDLLRSANLTVTEICMLVGFSSLGTFCTRFKELTGTTPTEFRARARRTGAPPIPGCFLMFWAGGFAPGRQTGERPGSGRGQQFSRRPPDAPPPSVTSGNHSRDAPEDVRHEGART</sequence>
<dbReference type="Proteomes" id="UP000294513">
    <property type="component" value="Unassembled WGS sequence"/>
</dbReference>
<dbReference type="AlphaFoldDB" id="A0A4R5AC62"/>
<dbReference type="SMART" id="SM00342">
    <property type="entry name" value="HTH_ARAC"/>
    <property type="match status" value="1"/>
</dbReference>
<dbReference type="InterPro" id="IPR050204">
    <property type="entry name" value="AraC_XylS_family_regulators"/>
</dbReference>
<keyword evidence="3" id="KW-0804">Transcription</keyword>
<accession>A0A4R5AC62</accession>
<keyword evidence="7" id="KW-1185">Reference proteome</keyword>
<dbReference type="PROSITE" id="PS01124">
    <property type="entry name" value="HTH_ARAC_FAMILY_2"/>
    <property type="match status" value="1"/>
</dbReference>
<evidence type="ECO:0000256" key="4">
    <source>
        <dbReference type="SAM" id="MobiDB-lite"/>
    </source>
</evidence>
<evidence type="ECO:0000256" key="1">
    <source>
        <dbReference type="ARBA" id="ARBA00023015"/>
    </source>
</evidence>
<name>A0A4R5AC62_9ACTN</name>
<dbReference type="GO" id="GO:0043565">
    <property type="term" value="F:sequence-specific DNA binding"/>
    <property type="evidence" value="ECO:0007669"/>
    <property type="project" value="InterPro"/>
</dbReference>
<evidence type="ECO:0000256" key="3">
    <source>
        <dbReference type="ARBA" id="ARBA00023163"/>
    </source>
</evidence>
<dbReference type="PRINTS" id="PR00032">
    <property type="entry name" value="HTHARAC"/>
</dbReference>
<dbReference type="InterPro" id="IPR020449">
    <property type="entry name" value="Tscrpt_reg_AraC-type_HTH"/>
</dbReference>
<reference evidence="6 7" key="1">
    <citation type="submission" date="2019-03" db="EMBL/GenBank/DDBJ databases">
        <title>Draft genome sequences of novel Actinobacteria.</title>
        <authorList>
            <person name="Sahin N."/>
            <person name="Ay H."/>
            <person name="Saygin H."/>
        </authorList>
    </citation>
    <scope>NUCLEOTIDE SEQUENCE [LARGE SCALE GENOMIC DNA]</scope>
    <source>
        <strain evidence="6 7">H3C3</strain>
    </source>
</reference>
<dbReference type="PROSITE" id="PS00041">
    <property type="entry name" value="HTH_ARAC_FAMILY_1"/>
    <property type="match status" value="1"/>
</dbReference>
<dbReference type="EMBL" id="SMKU01000312">
    <property type="protein sequence ID" value="TDD69983.1"/>
    <property type="molecule type" value="Genomic_DNA"/>
</dbReference>
<evidence type="ECO:0000313" key="7">
    <source>
        <dbReference type="Proteomes" id="UP000294513"/>
    </source>
</evidence>
<feature type="domain" description="HTH araC/xylS-type" evidence="5">
    <location>
        <begin position="21"/>
        <end position="119"/>
    </location>
</feature>
<evidence type="ECO:0000256" key="2">
    <source>
        <dbReference type="ARBA" id="ARBA00023125"/>
    </source>
</evidence>
<evidence type="ECO:0000259" key="5">
    <source>
        <dbReference type="PROSITE" id="PS01124"/>
    </source>
</evidence>
<keyword evidence="1" id="KW-0805">Transcription regulation</keyword>
<dbReference type="Gene3D" id="1.10.10.60">
    <property type="entry name" value="Homeodomain-like"/>
    <property type="match status" value="2"/>
</dbReference>
<comment type="caution">
    <text evidence="6">The sequence shown here is derived from an EMBL/GenBank/DDBJ whole genome shotgun (WGS) entry which is preliminary data.</text>
</comment>
<dbReference type="PANTHER" id="PTHR46796">
    <property type="entry name" value="HTH-TYPE TRANSCRIPTIONAL ACTIVATOR RHAS-RELATED"/>
    <property type="match status" value="1"/>
</dbReference>
<dbReference type="OrthoDB" id="2060755at2"/>
<dbReference type="GO" id="GO:0003700">
    <property type="term" value="F:DNA-binding transcription factor activity"/>
    <property type="evidence" value="ECO:0007669"/>
    <property type="project" value="InterPro"/>
</dbReference>
<protein>
    <submittedName>
        <fullName evidence="6">AraC family transcriptional regulator</fullName>
    </submittedName>
</protein>
<gene>
    <name evidence="6" type="ORF">E1298_37045</name>
</gene>
<dbReference type="InterPro" id="IPR009057">
    <property type="entry name" value="Homeodomain-like_sf"/>
</dbReference>
<feature type="region of interest" description="Disordered" evidence="4">
    <location>
        <begin position="143"/>
        <end position="190"/>
    </location>
</feature>